<evidence type="ECO:0000256" key="1">
    <source>
        <dbReference type="ARBA" id="ARBA00004196"/>
    </source>
</evidence>
<evidence type="ECO:0000313" key="3">
    <source>
        <dbReference type="EMBL" id="QUT06167.1"/>
    </source>
</evidence>
<comment type="subcellular location">
    <subcellularLocation>
        <location evidence="1">Cell envelope</location>
    </subcellularLocation>
</comment>
<dbReference type="Proteomes" id="UP000681425">
    <property type="component" value="Chromosome"/>
</dbReference>
<dbReference type="InterPro" id="IPR012480">
    <property type="entry name" value="Hepar_II_III_C"/>
</dbReference>
<dbReference type="RefSeq" id="WP_212609604.1">
    <property type="nucleotide sequence ID" value="NZ_CP073910.1"/>
</dbReference>
<dbReference type="GO" id="GO:0016829">
    <property type="term" value="F:lyase activity"/>
    <property type="evidence" value="ECO:0007669"/>
    <property type="project" value="InterPro"/>
</dbReference>
<sequence length="584" mass="62799">MNDHSRLPPHAAPLAEDDGIEEGKRLIRVSDDRGLSLAERVANRFYRLTWRTPIHAMRLKGKYPLKLLAVPDDDIPGDPRAGNALRAGFFLFRGMKQSVETLDFAALDVSPAFRDYIHSFRWLRDLATVSTRDQGAPVAEAIMRKWLAAHSEKPSEPAWRADNAGWRLFFWTSQAPLILSSSDLVYRSLVLNCIARTARHLDQGADKAPVGIQRLVAWGGIVAASLLIPGGGPRRIFGEAGLRRALDSAFHGDGGTISRAPMAQLEGITLLAMLRAVYDARREEPPAFLDEALSRTVPALLGVTHGDGGLGSWQGGGATSPEAVNAVIAATGVRTRPLRQARDWGYQRLSAGGTVVLIDAAPPPVSRVADAGCASTGALEISDGAHRLFVNCGGAALAGAQLPDSLAQALRTTAAHSTLTLADSNSTAILADGTLGRGVTEVELHRQETESGSRLELSHDGYVRRLGYVHRRLLILSAEGKEIRGEDMLLPAPRRRKPAAVPYVLRFHLAPDVEPTVTADGQGVLLRLEGGTLWQFRAGAGKLAVEESLWVDGNGRPVQSQQLVISAEAEPGGSSIGWLLKRMS</sequence>
<dbReference type="Gene3D" id="2.70.98.70">
    <property type="match status" value="1"/>
</dbReference>
<evidence type="ECO:0000313" key="4">
    <source>
        <dbReference type="Proteomes" id="UP000681425"/>
    </source>
</evidence>
<reference evidence="3" key="1">
    <citation type="submission" date="2021-04" db="EMBL/GenBank/DDBJ databases">
        <title>Isolation of p-tert-butylphenol degrading bacteria Sphingobium phenoxybenzoativorans Tas13 from active sludge.</title>
        <authorList>
            <person name="Li Y."/>
        </authorList>
    </citation>
    <scope>NUCLEOTIDE SEQUENCE</scope>
    <source>
        <strain evidence="3">Tas13</strain>
    </source>
</reference>
<organism evidence="3 4">
    <name type="scientific">Sphingobium phenoxybenzoativorans</name>
    <dbReference type="NCBI Taxonomy" id="1592790"/>
    <lineage>
        <taxon>Bacteria</taxon>
        <taxon>Pseudomonadati</taxon>
        <taxon>Pseudomonadota</taxon>
        <taxon>Alphaproteobacteria</taxon>
        <taxon>Sphingomonadales</taxon>
        <taxon>Sphingomonadaceae</taxon>
        <taxon>Sphingobium</taxon>
    </lineage>
</organism>
<dbReference type="InterPro" id="IPR008929">
    <property type="entry name" value="Chondroitin_lyas"/>
</dbReference>
<gene>
    <name evidence="3" type="ORF">KFK14_01355</name>
</gene>
<dbReference type="Pfam" id="PF07940">
    <property type="entry name" value="Hepar_II_III_C"/>
    <property type="match status" value="1"/>
</dbReference>
<proteinExistence type="predicted"/>
<protein>
    <submittedName>
        <fullName evidence="3">Heparinase II/III family protein</fullName>
    </submittedName>
</protein>
<dbReference type="KEGG" id="spph:KFK14_01355"/>
<name>A0A975K800_9SPHN</name>
<dbReference type="GO" id="GO:0030313">
    <property type="term" value="C:cell envelope"/>
    <property type="evidence" value="ECO:0007669"/>
    <property type="project" value="UniProtKB-SubCell"/>
</dbReference>
<keyword evidence="4" id="KW-1185">Reference proteome</keyword>
<accession>A0A975K800</accession>
<dbReference type="AlphaFoldDB" id="A0A975K800"/>
<evidence type="ECO:0000259" key="2">
    <source>
        <dbReference type="Pfam" id="PF07940"/>
    </source>
</evidence>
<dbReference type="EMBL" id="CP073910">
    <property type="protein sequence ID" value="QUT06167.1"/>
    <property type="molecule type" value="Genomic_DNA"/>
</dbReference>
<dbReference type="Gene3D" id="1.50.10.100">
    <property type="entry name" value="Chondroitin AC/alginate lyase"/>
    <property type="match status" value="1"/>
</dbReference>
<feature type="domain" description="Heparinase II/III-like C-terminal" evidence="2">
    <location>
        <begin position="334"/>
        <end position="578"/>
    </location>
</feature>